<keyword evidence="1" id="KW-1133">Transmembrane helix</keyword>
<reference evidence="3 4" key="1">
    <citation type="submission" date="2019-01" db="EMBL/GenBank/DDBJ databases">
        <title>Genome sequences of Streptomyces and Rhizobium isolates collected from root and soil.</title>
        <authorList>
            <person name="Chhettri S."/>
            <person name="Sevigny J.L."/>
            <person name="Sen A."/>
            <person name="Ennis N."/>
            <person name="Tisa L."/>
        </authorList>
    </citation>
    <scope>NUCLEOTIDE SEQUENCE [LARGE SCALE GENOMIC DNA]</scope>
    <source>
        <strain evidence="3 4">San01</strain>
    </source>
</reference>
<dbReference type="RefSeq" id="WP_127830200.1">
    <property type="nucleotide sequence ID" value="NZ_RZYA01000011.1"/>
</dbReference>
<feature type="signal peptide" evidence="2">
    <location>
        <begin position="1"/>
        <end position="31"/>
    </location>
</feature>
<evidence type="ECO:0000313" key="4">
    <source>
        <dbReference type="Proteomes" id="UP000283128"/>
    </source>
</evidence>
<evidence type="ECO:0008006" key="5">
    <source>
        <dbReference type="Google" id="ProtNLM"/>
    </source>
</evidence>
<keyword evidence="1" id="KW-0812">Transmembrane</keyword>
<protein>
    <recommendedName>
        <fullName evidence="5">Carboxypeptidase regulatory-like domain-containing protein</fullName>
    </recommendedName>
</protein>
<keyword evidence="1" id="KW-0472">Membrane</keyword>
<keyword evidence="4" id="KW-1185">Reference proteome</keyword>
<dbReference type="AlphaFoldDB" id="A0A3S2W0M0"/>
<dbReference type="Proteomes" id="UP000283128">
    <property type="component" value="Unassembled WGS sequence"/>
</dbReference>
<proteinExistence type="predicted"/>
<evidence type="ECO:0000256" key="1">
    <source>
        <dbReference type="SAM" id="Phobius"/>
    </source>
</evidence>
<sequence length="169" mass="16606">MRTTQIFVRSTLTVAAAAALPLTVAAPSAFAGGPPSGGGIAVTANGSTVQVSTRACRNGGTANLLSSSQARQAALSGGTASFQNVSPGTYTVTVICTGQSTPAGTQSVTVSSTPTISATSMPARGVQGGLGGSSTDHRTATYVVGGALVGTGVIGSAWFLRRRGAHHRT</sequence>
<accession>A0A3S2W0M0</accession>
<dbReference type="OrthoDB" id="4227578at2"/>
<organism evidence="3 4">
    <name type="scientific">Streptomyces antnestii</name>
    <dbReference type="NCBI Taxonomy" id="2494256"/>
    <lineage>
        <taxon>Bacteria</taxon>
        <taxon>Bacillati</taxon>
        <taxon>Actinomycetota</taxon>
        <taxon>Actinomycetes</taxon>
        <taxon>Kitasatosporales</taxon>
        <taxon>Streptomycetaceae</taxon>
        <taxon>Streptomyces</taxon>
    </lineage>
</organism>
<name>A0A3S2W0M0_9ACTN</name>
<feature type="transmembrane region" description="Helical" evidence="1">
    <location>
        <begin position="140"/>
        <end position="160"/>
    </location>
</feature>
<evidence type="ECO:0000256" key="2">
    <source>
        <dbReference type="SAM" id="SignalP"/>
    </source>
</evidence>
<comment type="caution">
    <text evidence="3">The sequence shown here is derived from an EMBL/GenBank/DDBJ whole genome shotgun (WGS) entry which is preliminary data.</text>
</comment>
<keyword evidence="2" id="KW-0732">Signal</keyword>
<evidence type="ECO:0000313" key="3">
    <source>
        <dbReference type="EMBL" id="RVU22330.1"/>
    </source>
</evidence>
<feature type="chain" id="PRO_5018592738" description="Carboxypeptidase regulatory-like domain-containing protein" evidence="2">
    <location>
        <begin position="32"/>
        <end position="169"/>
    </location>
</feature>
<dbReference type="EMBL" id="RZYA01000011">
    <property type="protein sequence ID" value="RVU22330.1"/>
    <property type="molecule type" value="Genomic_DNA"/>
</dbReference>
<gene>
    <name evidence="3" type="ORF">EOT10_23115</name>
</gene>